<evidence type="ECO:0000256" key="1">
    <source>
        <dbReference type="ARBA" id="ARBA00004173"/>
    </source>
</evidence>
<keyword evidence="11" id="KW-1185">Reference proteome</keyword>
<protein>
    <recommendedName>
        <fullName evidence="7">Large ribosomal subunit protein mL45</fullName>
    </recommendedName>
    <alternativeName>
        <fullName evidence="8">39S ribosomal protein L45, mitochondrial</fullName>
    </alternativeName>
</protein>
<gene>
    <name evidence="10" type="ORF">CROQUDRAFT_657373</name>
</gene>
<dbReference type="GO" id="GO:0005739">
    <property type="term" value="C:mitochondrion"/>
    <property type="evidence" value="ECO:0007669"/>
    <property type="project" value="UniProtKB-SubCell"/>
</dbReference>
<evidence type="ECO:0000256" key="8">
    <source>
        <dbReference type="ARBA" id="ARBA00043031"/>
    </source>
</evidence>
<evidence type="ECO:0000313" key="11">
    <source>
        <dbReference type="Proteomes" id="UP000886653"/>
    </source>
</evidence>
<keyword evidence="4" id="KW-0496">Mitochondrion</keyword>
<dbReference type="InterPro" id="IPR051975">
    <property type="entry name" value="mtLSU_mL45"/>
</dbReference>
<comment type="caution">
    <text evidence="10">The sequence shown here is derived from an EMBL/GenBank/DDBJ whole genome shotgun (WGS) entry which is preliminary data.</text>
</comment>
<reference evidence="10" key="1">
    <citation type="submission" date="2013-11" db="EMBL/GenBank/DDBJ databases">
        <title>Genome sequence of the fusiform rust pathogen reveals effectors for host alternation and coevolution with pine.</title>
        <authorList>
            <consortium name="DOE Joint Genome Institute"/>
            <person name="Smith K."/>
            <person name="Pendleton A."/>
            <person name="Kubisiak T."/>
            <person name="Anderson C."/>
            <person name="Salamov A."/>
            <person name="Aerts A."/>
            <person name="Riley R."/>
            <person name="Clum A."/>
            <person name="Lindquist E."/>
            <person name="Ence D."/>
            <person name="Campbell M."/>
            <person name="Kronenberg Z."/>
            <person name="Feau N."/>
            <person name="Dhillon B."/>
            <person name="Hamelin R."/>
            <person name="Burleigh J."/>
            <person name="Smith J."/>
            <person name="Yandell M."/>
            <person name="Nelson C."/>
            <person name="Grigoriev I."/>
            <person name="Davis J."/>
        </authorList>
    </citation>
    <scope>NUCLEOTIDE SEQUENCE</scope>
    <source>
        <strain evidence="10">G11</strain>
    </source>
</reference>
<organism evidence="10 11">
    <name type="scientific">Cronartium quercuum f. sp. fusiforme G11</name>
    <dbReference type="NCBI Taxonomy" id="708437"/>
    <lineage>
        <taxon>Eukaryota</taxon>
        <taxon>Fungi</taxon>
        <taxon>Dikarya</taxon>
        <taxon>Basidiomycota</taxon>
        <taxon>Pucciniomycotina</taxon>
        <taxon>Pucciniomycetes</taxon>
        <taxon>Pucciniales</taxon>
        <taxon>Coleosporiaceae</taxon>
        <taxon>Cronartium</taxon>
    </lineage>
</organism>
<dbReference type="Pfam" id="PF04280">
    <property type="entry name" value="Tim44"/>
    <property type="match status" value="1"/>
</dbReference>
<keyword evidence="5" id="KW-0687">Ribonucleoprotein</keyword>
<dbReference type="OrthoDB" id="19619at2759"/>
<keyword evidence="3" id="KW-0689">Ribosomal protein</keyword>
<dbReference type="EMBL" id="MU167261">
    <property type="protein sequence ID" value="KAG0146397.1"/>
    <property type="molecule type" value="Genomic_DNA"/>
</dbReference>
<dbReference type="SUPFAM" id="SSF54427">
    <property type="entry name" value="NTF2-like"/>
    <property type="match status" value="1"/>
</dbReference>
<dbReference type="GO" id="GO:1990904">
    <property type="term" value="C:ribonucleoprotein complex"/>
    <property type="evidence" value="ECO:0007669"/>
    <property type="project" value="UniProtKB-KW"/>
</dbReference>
<comment type="similarity">
    <text evidence="6">Belongs to the mitochondrion-specific ribosomal protein mL45 family.</text>
</comment>
<accession>A0A9P6NIU1</accession>
<dbReference type="AlphaFoldDB" id="A0A9P6NIU1"/>
<dbReference type="Gene3D" id="3.10.450.240">
    <property type="match status" value="1"/>
</dbReference>
<dbReference type="InterPro" id="IPR007379">
    <property type="entry name" value="Tim44-like_dom"/>
</dbReference>
<evidence type="ECO:0000256" key="3">
    <source>
        <dbReference type="ARBA" id="ARBA00022980"/>
    </source>
</evidence>
<sequence>MHPAIRLFPILRTGSTYRAPSCPHVNVVTRPSSAFAARDTSALRQSVAIAEFEDEIEKELARLPVKRAEEARRNLRNERRAERTGQSVSRQNPLIIPYIAPYEGPNPDCSKGLLTHLLVGWRKNMLKEAWGQWLGSRQSRRSVDSVLAASNRSWMADFLTQADEAVFWFHKTLASGEYVDSRMQRFFHDNMIRHLKKKRESLLEAFSPSHSITWKLHKNPNLDANGKASNVATEKEMEIVTMRAAPFDREGTVVQIAVRFRTYQSLEVRDERGVVVSGSHEKPQLVMEYFVFQKRMSRTDEPFLLFQQVYEDQKPDCLPV</sequence>
<dbReference type="Proteomes" id="UP000886653">
    <property type="component" value="Unassembled WGS sequence"/>
</dbReference>
<name>A0A9P6NIU1_9BASI</name>
<dbReference type="PANTHER" id="PTHR28554:SF1">
    <property type="entry name" value="LARGE RIBOSOMAL SUBUNIT PROTEIN ML45"/>
    <property type="match status" value="1"/>
</dbReference>
<dbReference type="PANTHER" id="PTHR28554">
    <property type="entry name" value="39S RIBOSOMAL PROTEIN L45, MITOCHONDRIAL"/>
    <property type="match status" value="1"/>
</dbReference>
<dbReference type="InterPro" id="IPR032710">
    <property type="entry name" value="NTF2-like_dom_sf"/>
</dbReference>
<comment type="subcellular location">
    <subcellularLocation>
        <location evidence="1">Mitochondrion</location>
    </subcellularLocation>
</comment>
<evidence type="ECO:0000313" key="10">
    <source>
        <dbReference type="EMBL" id="KAG0146397.1"/>
    </source>
</evidence>
<keyword evidence="2" id="KW-0809">Transit peptide</keyword>
<evidence type="ECO:0000259" key="9">
    <source>
        <dbReference type="Pfam" id="PF04280"/>
    </source>
</evidence>
<evidence type="ECO:0000256" key="7">
    <source>
        <dbReference type="ARBA" id="ARBA00039448"/>
    </source>
</evidence>
<evidence type="ECO:0000256" key="5">
    <source>
        <dbReference type="ARBA" id="ARBA00023274"/>
    </source>
</evidence>
<evidence type="ECO:0000256" key="4">
    <source>
        <dbReference type="ARBA" id="ARBA00023128"/>
    </source>
</evidence>
<evidence type="ECO:0000256" key="6">
    <source>
        <dbReference type="ARBA" id="ARBA00038073"/>
    </source>
</evidence>
<dbReference type="GO" id="GO:0005840">
    <property type="term" value="C:ribosome"/>
    <property type="evidence" value="ECO:0007669"/>
    <property type="project" value="UniProtKB-KW"/>
</dbReference>
<evidence type="ECO:0000256" key="2">
    <source>
        <dbReference type="ARBA" id="ARBA00022946"/>
    </source>
</evidence>
<feature type="domain" description="Tim44-like" evidence="9">
    <location>
        <begin position="222"/>
        <end position="305"/>
    </location>
</feature>
<proteinExistence type="inferred from homology"/>